<name>A0A5S9PQY6_MYCVN</name>
<comment type="similarity">
    <text evidence="1">Belongs to the CoA-transferase III family.</text>
</comment>
<evidence type="ECO:0000313" key="5">
    <source>
        <dbReference type="Proteomes" id="UP000430146"/>
    </source>
</evidence>
<dbReference type="RefSeq" id="WP_159229966.1">
    <property type="nucleotide sequence ID" value="NZ_CACSIP010000011.1"/>
</dbReference>
<dbReference type="InterPro" id="IPR003673">
    <property type="entry name" value="CoA-Trfase_fam_III"/>
</dbReference>
<dbReference type="GO" id="GO:0016740">
    <property type="term" value="F:transferase activity"/>
    <property type="evidence" value="ECO:0007669"/>
    <property type="project" value="UniProtKB-KW"/>
</dbReference>
<evidence type="ECO:0000256" key="2">
    <source>
        <dbReference type="ARBA" id="ARBA00022679"/>
    </source>
</evidence>
<accession>A0A5S9PQY6</accession>
<gene>
    <name evidence="4" type="ORF">AELLOGFF_03630</name>
</gene>
<keyword evidence="2 4" id="KW-0808">Transferase</keyword>
<dbReference type="PANTHER" id="PTHR48228:SF6">
    <property type="entry name" value="L-CARNITINE COA-TRANSFERASE"/>
    <property type="match status" value="1"/>
</dbReference>
<dbReference type="Gene3D" id="3.40.50.10540">
    <property type="entry name" value="Crotonobetainyl-coa:carnitine coa-transferase, domain 1"/>
    <property type="match status" value="2"/>
</dbReference>
<dbReference type="InterPro" id="IPR023606">
    <property type="entry name" value="CoA-Trfase_III_dom_1_sf"/>
</dbReference>
<dbReference type="EC" id="2.8.3.-" evidence="4"/>
<sequence>MVDEPPLLASLRVLDLSSGEGDAVSRILADLGADVLKIEPPGGSATRRDRPTVAGAGIGFALDNANKRCAVLDPGAPDDRRRLIELAGTADVVIDSQKPGTAATFGTSCAALSQRFDNLVTMSVTDFGASGPRASWRATDAVCYAMSSALSRTGPTSGTPVLPPNGVASATAAVQAAWAILAAYFDRLRCGKGEFIDFSRFEAVVQALDPPFGSEGQAAVGLKAPTELWRGRPRNQQIYPIFECRDGHVRICLLSARQWHGMRAWLGEPEQFSDPKFETIAARYAASRELNAAIADLFAPQTMASLVTQGQTRGVPIAAVLTPAEALAAKHFRSVGALTEVALAPRTSVTIPVGPLVIDGVHHGYRRSARADEPEWRGPRPAERSTAHPAGGPSRPFDGLRILDLGVIVAGGELGRLFADLGAEVIKIESAAYPDGLRQSPPGKPMSRSWALTHRNEYGLGLDLRQQPGAELFSRLVAASDAVFANFKPGTLASLGFSYDRLRELNPGIVLTESSAFGDRGPWSSQMGYGPLVRAATGVTRLWTSCDAEPDTFYDVTTIFPDHVVGRLTAIATAAVLIRRRRTGIGGHVHISQAEAAINQLAQAYVAESCRAAGLDVAEGDGVDAVFPCAGDDEWCVISMCDPAQRAVVADVVGRSGLPEDRTELIAAVSQWTATQDKNEVVARLQDLGVPAGPMNRAADVAADPQLVFRKLFSDMNHPLLDAAVLAETSPAPFTRIPRAELRPAPMPGEHTRMICQKVLGLSPEQIDGLIADGVLFTHEKTT</sequence>
<reference evidence="4 5" key="1">
    <citation type="submission" date="2019-11" db="EMBL/GenBank/DDBJ databases">
        <authorList>
            <person name="Holert J."/>
        </authorList>
    </citation>
    <scope>NUCLEOTIDE SEQUENCE [LARGE SCALE GENOMIC DNA]</scope>
    <source>
        <strain evidence="4">BC8_1</strain>
    </source>
</reference>
<proteinExistence type="inferred from homology"/>
<dbReference type="OrthoDB" id="9797653at2"/>
<dbReference type="InterPro" id="IPR044855">
    <property type="entry name" value="CoA-Trfase_III_dom3_sf"/>
</dbReference>
<evidence type="ECO:0000256" key="3">
    <source>
        <dbReference type="SAM" id="MobiDB-lite"/>
    </source>
</evidence>
<feature type="region of interest" description="Disordered" evidence="3">
    <location>
        <begin position="369"/>
        <end position="395"/>
    </location>
</feature>
<dbReference type="SUPFAM" id="SSF89796">
    <property type="entry name" value="CoA-transferase family III (CaiB/BaiF)"/>
    <property type="match status" value="2"/>
</dbReference>
<keyword evidence="5" id="KW-1185">Reference proteome</keyword>
<evidence type="ECO:0000313" key="4">
    <source>
        <dbReference type="EMBL" id="CAA0106676.1"/>
    </source>
</evidence>
<dbReference type="PANTHER" id="PTHR48228">
    <property type="entry name" value="SUCCINYL-COA--D-CITRAMALATE COA-TRANSFERASE"/>
    <property type="match status" value="1"/>
</dbReference>
<dbReference type="InterPro" id="IPR050509">
    <property type="entry name" value="CoA-transferase_III"/>
</dbReference>
<dbReference type="Proteomes" id="UP000430146">
    <property type="component" value="Unassembled WGS sequence"/>
</dbReference>
<dbReference type="AlphaFoldDB" id="A0A5S9PQY6"/>
<protein>
    <submittedName>
        <fullName evidence="4">Putative CoA-transferase</fullName>
        <ecNumber evidence="4">2.8.3.-</ecNumber>
    </submittedName>
</protein>
<evidence type="ECO:0000256" key="1">
    <source>
        <dbReference type="ARBA" id="ARBA00008383"/>
    </source>
</evidence>
<dbReference type="Gene3D" id="3.30.1540.10">
    <property type="entry name" value="formyl-coa transferase, domain 3"/>
    <property type="match status" value="2"/>
</dbReference>
<dbReference type="Pfam" id="PF02515">
    <property type="entry name" value="CoA_transf_3"/>
    <property type="match status" value="2"/>
</dbReference>
<dbReference type="EMBL" id="CACSIP010000011">
    <property type="protein sequence ID" value="CAA0106676.1"/>
    <property type="molecule type" value="Genomic_DNA"/>
</dbReference>
<organism evidence="4 5">
    <name type="scientific">Mycolicibacterium vanbaalenii</name>
    <name type="common">Mycobacterium vanbaalenii</name>
    <dbReference type="NCBI Taxonomy" id="110539"/>
    <lineage>
        <taxon>Bacteria</taxon>
        <taxon>Bacillati</taxon>
        <taxon>Actinomycetota</taxon>
        <taxon>Actinomycetes</taxon>
        <taxon>Mycobacteriales</taxon>
        <taxon>Mycobacteriaceae</taxon>
        <taxon>Mycolicibacterium</taxon>
    </lineage>
</organism>
<feature type="compositionally biased region" description="Basic and acidic residues" evidence="3">
    <location>
        <begin position="369"/>
        <end position="386"/>
    </location>
</feature>